<evidence type="ECO:0000256" key="1">
    <source>
        <dbReference type="SAM" id="Phobius"/>
    </source>
</evidence>
<keyword evidence="1" id="KW-1133">Transmembrane helix</keyword>
<name>A0A0D1JZ93_9MYCO</name>
<dbReference type="AlphaFoldDB" id="A0A0D1JZ93"/>
<organism evidence="2 3">
    <name type="scientific">Mycolicibacterium llatzerense</name>
    <dbReference type="NCBI Taxonomy" id="280871"/>
    <lineage>
        <taxon>Bacteria</taxon>
        <taxon>Bacillati</taxon>
        <taxon>Actinomycetota</taxon>
        <taxon>Actinomycetes</taxon>
        <taxon>Mycobacteriales</taxon>
        <taxon>Mycobacteriaceae</taxon>
        <taxon>Mycolicibacterium</taxon>
    </lineage>
</organism>
<keyword evidence="1" id="KW-0812">Transmembrane</keyword>
<feature type="transmembrane region" description="Helical" evidence="1">
    <location>
        <begin position="16"/>
        <end position="38"/>
    </location>
</feature>
<gene>
    <name evidence="2" type="ORF">TL10_04735</name>
</gene>
<evidence type="ECO:0000313" key="2">
    <source>
        <dbReference type="EMBL" id="KIU17974.1"/>
    </source>
</evidence>
<dbReference type="PATRIC" id="fig|280871.6.peg.968"/>
<dbReference type="EMBL" id="JXST01000005">
    <property type="protein sequence ID" value="KIU17974.1"/>
    <property type="molecule type" value="Genomic_DNA"/>
</dbReference>
<comment type="caution">
    <text evidence="2">The sequence shown here is derived from an EMBL/GenBank/DDBJ whole genome shotgun (WGS) entry which is preliminary data.</text>
</comment>
<protein>
    <submittedName>
        <fullName evidence="2">Uncharacterized protein</fullName>
    </submittedName>
</protein>
<evidence type="ECO:0000313" key="3">
    <source>
        <dbReference type="Proteomes" id="UP000032221"/>
    </source>
</evidence>
<accession>A0A0D1JZ93</accession>
<dbReference type="Proteomes" id="UP000032221">
    <property type="component" value="Unassembled WGS sequence"/>
</dbReference>
<keyword evidence="3" id="KW-1185">Reference proteome</keyword>
<dbReference type="RefSeq" id="WP_043984720.1">
    <property type="nucleotide sequence ID" value="NZ_BAAARC010000020.1"/>
</dbReference>
<dbReference type="STRING" id="280871.TL10_04735"/>
<sequence length="91" mass="10013">MNEMAASAMATGPSTLAYVFATVSVVGTSLTTLLTYLWMRRRERPVFQTTIKIITPRGGQMELEIDPLASDEDVAQRVVQALHKSRSADNV</sequence>
<proteinExistence type="predicted"/>
<reference evidence="2 3" key="1">
    <citation type="submission" date="2015-01" db="EMBL/GenBank/DDBJ databases">
        <title>Genome sequence of Mycobacterium llatzerense and Mycobacterium immunogenum recovered from brain abscess.</title>
        <authorList>
            <person name="Greninger A.L."/>
            <person name="Langelier C."/>
            <person name="Cunningham G."/>
            <person name="Chiu C.Y."/>
            <person name="Miller S."/>
        </authorList>
    </citation>
    <scope>NUCLEOTIDE SEQUENCE [LARGE SCALE GENOMIC DNA]</scope>
    <source>
        <strain evidence="2 3">CLUC14</strain>
    </source>
</reference>
<keyword evidence="1" id="KW-0472">Membrane</keyword>